<feature type="transmembrane region" description="Helical" evidence="12">
    <location>
        <begin position="195"/>
        <end position="214"/>
    </location>
</feature>
<evidence type="ECO:0000256" key="12">
    <source>
        <dbReference type="SAM" id="Phobius"/>
    </source>
</evidence>
<feature type="transmembrane region" description="Helical" evidence="12">
    <location>
        <begin position="367"/>
        <end position="389"/>
    </location>
</feature>
<dbReference type="InterPro" id="IPR038377">
    <property type="entry name" value="Na/Glc_symporter_sf"/>
</dbReference>
<feature type="transmembrane region" description="Helical" evidence="12">
    <location>
        <begin position="464"/>
        <end position="485"/>
    </location>
</feature>
<dbReference type="GO" id="GO:0005886">
    <property type="term" value="C:plasma membrane"/>
    <property type="evidence" value="ECO:0007669"/>
    <property type="project" value="UniProtKB-SubCell"/>
</dbReference>
<evidence type="ECO:0000256" key="1">
    <source>
        <dbReference type="ARBA" id="ARBA00004651"/>
    </source>
</evidence>
<organism evidence="13 14">
    <name type="scientific">Tahibacter aquaticus</name>
    <dbReference type="NCBI Taxonomy" id="520092"/>
    <lineage>
        <taxon>Bacteria</taxon>
        <taxon>Pseudomonadati</taxon>
        <taxon>Pseudomonadota</taxon>
        <taxon>Gammaproteobacteria</taxon>
        <taxon>Lysobacterales</taxon>
        <taxon>Rhodanobacteraceae</taxon>
        <taxon>Tahibacter</taxon>
    </lineage>
</organism>
<keyword evidence="4" id="KW-1003">Cell membrane</keyword>
<feature type="transmembrane region" description="Helical" evidence="12">
    <location>
        <begin position="166"/>
        <end position="188"/>
    </location>
</feature>
<keyword evidence="7" id="KW-0915">Sodium</keyword>
<evidence type="ECO:0000256" key="11">
    <source>
        <dbReference type="RuleBase" id="RU362091"/>
    </source>
</evidence>
<comment type="similarity">
    <text evidence="2 11">Belongs to the sodium:solute symporter (SSF) (TC 2.A.21) family.</text>
</comment>
<keyword evidence="14" id="KW-1185">Reference proteome</keyword>
<feature type="transmembrane region" description="Helical" evidence="12">
    <location>
        <begin position="544"/>
        <end position="561"/>
    </location>
</feature>
<gene>
    <name evidence="13" type="ORF">DFR29_10133</name>
</gene>
<evidence type="ECO:0000256" key="3">
    <source>
        <dbReference type="ARBA" id="ARBA00022448"/>
    </source>
</evidence>
<evidence type="ECO:0000256" key="7">
    <source>
        <dbReference type="ARBA" id="ARBA00023053"/>
    </source>
</evidence>
<evidence type="ECO:0000313" key="14">
    <source>
        <dbReference type="Proteomes" id="UP000295293"/>
    </source>
</evidence>
<dbReference type="RefSeq" id="WP_133816543.1">
    <property type="nucleotide sequence ID" value="NZ_SNZH01000001.1"/>
</dbReference>
<dbReference type="PANTHER" id="PTHR42985">
    <property type="entry name" value="SODIUM-COUPLED MONOCARBOXYLATE TRANSPORTER"/>
    <property type="match status" value="1"/>
</dbReference>
<evidence type="ECO:0000313" key="13">
    <source>
        <dbReference type="EMBL" id="TDR48413.1"/>
    </source>
</evidence>
<feature type="transmembrane region" description="Helical" evidence="12">
    <location>
        <begin position="71"/>
        <end position="92"/>
    </location>
</feature>
<keyword evidence="3" id="KW-0813">Transport</keyword>
<feature type="transmembrane region" description="Helical" evidence="12">
    <location>
        <begin position="520"/>
        <end position="538"/>
    </location>
</feature>
<dbReference type="PANTHER" id="PTHR42985:SF40">
    <property type="entry name" value="LD47995P-RELATED"/>
    <property type="match status" value="1"/>
</dbReference>
<evidence type="ECO:0000256" key="10">
    <source>
        <dbReference type="ARBA" id="ARBA00023201"/>
    </source>
</evidence>
<dbReference type="Pfam" id="PF00474">
    <property type="entry name" value="SSF"/>
    <property type="match status" value="1"/>
</dbReference>
<keyword evidence="6 12" id="KW-1133">Transmembrane helix</keyword>
<dbReference type="PROSITE" id="PS50283">
    <property type="entry name" value="NA_SOLUT_SYMP_3"/>
    <property type="match status" value="1"/>
</dbReference>
<dbReference type="Gene3D" id="1.20.1730.10">
    <property type="entry name" value="Sodium/glucose cotransporter"/>
    <property type="match status" value="1"/>
</dbReference>
<proteinExistence type="inferred from homology"/>
<feature type="transmembrane region" description="Helical" evidence="12">
    <location>
        <begin position="395"/>
        <end position="416"/>
    </location>
</feature>
<feature type="transmembrane region" description="Helical" evidence="12">
    <location>
        <begin position="118"/>
        <end position="146"/>
    </location>
</feature>
<keyword evidence="8" id="KW-0406">Ion transport</keyword>
<evidence type="ECO:0000256" key="2">
    <source>
        <dbReference type="ARBA" id="ARBA00006434"/>
    </source>
</evidence>
<feature type="transmembrane region" description="Helical" evidence="12">
    <location>
        <begin position="313"/>
        <end position="346"/>
    </location>
</feature>
<sequence>MSLIDSLVLAFYLIGTLAIGLYYVGRNRGSKDMFAAGGKSPWWVSGLSGFMTLKSAGTFVVWGGLAYREGVVAIAINTCIGISAILVGLFVAGRWRRTGVTTPAEFVELRFGRGAVQFYTWAMMGVRILSTGVALYAVSVMLVALVPLQPGNLLRDAATGQLSVSFAIFLFGAIVIAYTVAGGLWAVLMTDVLQFIILQLAVLFVIPLLLLRLNSGIELVPLPATFFSPLSEQYTLWFMAGWVGVHFFLVGAEWAFAQRYICVPTDSDARKSAYLFGALYLISPALWLTPPILFRMMRADANPEQAYILASQAVLPVGMLGLMMAAMFSATASAISGQINVFAGVLTEQFYRRVFRPAASDRALVAAGRWFTLLIGIALVIVALLVPQLGGAEKIILTLTGLLFGPLMAPTIWGLLSGRIGARAVLTTALVSFAAGLWVKFAMAVGAPFGASAIAVWMQGNPRITDVLIGAVLPVVVLAVAHLLARGDHPAWGAIRARSANYVPTPLAPGEDVDDAPARIVAICLSASGVLTLLLALLNERDQGALVLFGAAMLGIAFVAWRVSAPSPPAAAAERGPSA</sequence>
<keyword evidence="10" id="KW-0739">Sodium transport</keyword>
<feature type="transmembrane region" description="Helical" evidence="12">
    <location>
        <begin position="273"/>
        <end position="293"/>
    </location>
</feature>
<evidence type="ECO:0000256" key="8">
    <source>
        <dbReference type="ARBA" id="ARBA00023065"/>
    </source>
</evidence>
<dbReference type="EMBL" id="SNZH01000001">
    <property type="protein sequence ID" value="TDR48413.1"/>
    <property type="molecule type" value="Genomic_DNA"/>
</dbReference>
<keyword evidence="5 12" id="KW-0812">Transmembrane</keyword>
<dbReference type="InterPro" id="IPR001734">
    <property type="entry name" value="Na/solute_symporter"/>
</dbReference>
<feature type="transmembrane region" description="Helical" evidence="12">
    <location>
        <begin position="437"/>
        <end position="458"/>
    </location>
</feature>
<protein>
    <submittedName>
        <fullName evidence="13">Na+/proline symporter</fullName>
    </submittedName>
</protein>
<dbReference type="Proteomes" id="UP000295293">
    <property type="component" value="Unassembled WGS sequence"/>
</dbReference>
<name>A0A4R6Z964_9GAMM</name>
<feature type="transmembrane region" description="Helical" evidence="12">
    <location>
        <begin position="234"/>
        <end position="252"/>
    </location>
</feature>
<evidence type="ECO:0000256" key="5">
    <source>
        <dbReference type="ARBA" id="ARBA00022692"/>
    </source>
</evidence>
<feature type="transmembrane region" description="Helical" evidence="12">
    <location>
        <begin position="6"/>
        <end position="24"/>
    </location>
</feature>
<comment type="subcellular location">
    <subcellularLocation>
        <location evidence="1">Cell membrane</location>
        <topology evidence="1">Multi-pass membrane protein</topology>
    </subcellularLocation>
</comment>
<dbReference type="InterPro" id="IPR051163">
    <property type="entry name" value="Sodium:Solute_Symporter_SSF"/>
</dbReference>
<keyword evidence="9 12" id="KW-0472">Membrane</keyword>
<dbReference type="OrthoDB" id="9789704at2"/>
<dbReference type="GO" id="GO:0015293">
    <property type="term" value="F:symporter activity"/>
    <property type="evidence" value="ECO:0007669"/>
    <property type="project" value="TreeGrafter"/>
</dbReference>
<evidence type="ECO:0000256" key="6">
    <source>
        <dbReference type="ARBA" id="ARBA00022989"/>
    </source>
</evidence>
<accession>A0A4R6Z964</accession>
<evidence type="ECO:0000256" key="4">
    <source>
        <dbReference type="ARBA" id="ARBA00022475"/>
    </source>
</evidence>
<comment type="caution">
    <text evidence="13">The sequence shown here is derived from an EMBL/GenBank/DDBJ whole genome shotgun (WGS) entry which is preliminary data.</text>
</comment>
<dbReference type="AlphaFoldDB" id="A0A4R6Z964"/>
<evidence type="ECO:0000256" key="9">
    <source>
        <dbReference type="ARBA" id="ARBA00023136"/>
    </source>
</evidence>
<feature type="transmembrane region" description="Helical" evidence="12">
    <location>
        <begin position="44"/>
        <end position="65"/>
    </location>
</feature>
<reference evidence="13 14" key="1">
    <citation type="submission" date="2019-03" db="EMBL/GenBank/DDBJ databases">
        <title>Genomic Encyclopedia of Type Strains, Phase IV (KMG-IV): sequencing the most valuable type-strain genomes for metagenomic binning, comparative biology and taxonomic classification.</title>
        <authorList>
            <person name="Goeker M."/>
        </authorList>
    </citation>
    <scope>NUCLEOTIDE SEQUENCE [LARGE SCALE GENOMIC DNA]</scope>
    <source>
        <strain evidence="13 14">DSM 21667</strain>
    </source>
</reference>
<dbReference type="GO" id="GO:0006814">
    <property type="term" value="P:sodium ion transport"/>
    <property type="evidence" value="ECO:0007669"/>
    <property type="project" value="UniProtKB-KW"/>
</dbReference>